<feature type="domain" description="Rieske" evidence="7">
    <location>
        <begin position="246"/>
        <end position="359"/>
    </location>
</feature>
<name>A0A2R5GP28_9STRA</name>
<comment type="caution">
    <text evidence="8">The sequence shown here is derived from an EMBL/GenBank/DDBJ whole genome shotgun (WGS) entry which is preliminary data.</text>
</comment>
<proteinExistence type="predicted"/>
<dbReference type="PANTHER" id="PTHR21496">
    <property type="entry name" value="FERREDOXIN-RELATED"/>
    <property type="match status" value="1"/>
</dbReference>
<reference evidence="8 9" key="1">
    <citation type="submission" date="2017-12" db="EMBL/GenBank/DDBJ databases">
        <title>Sequencing, de novo assembly and annotation of complete genome of a new Thraustochytrid species, strain FCC1311.</title>
        <authorList>
            <person name="Sedici K."/>
            <person name="Godart F."/>
            <person name="Aiese Cigliano R."/>
            <person name="Sanseverino W."/>
            <person name="Barakat M."/>
            <person name="Ortet P."/>
            <person name="Marechal E."/>
            <person name="Cagnac O."/>
            <person name="Amato A."/>
        </authorList>
    </citation>
    <scope>NUCLEOTIDE SEQUENCE [LARGE SCALE GENOMIC DNA]</scope>
</reference>
<comment type="cofactor">
    <cofactor evidence="5">
        <name>[2Fe-2S] cluster</name>
        <dbReference type="ChEBI" id="CHEBI:190135"/>
    </cofactor>
</comment>
<keyword evidence="3" id="KW-0408">Iron</keyword>
<dbReference type="InterPro" id="IPR036922">
    <property type="entry name" value="Rieske_2Fe-2S_sf"/>
</dbReference>
<evidence type="ECO:0000313" key="8">
    <source>
        <dbReference type="EMBL" id="GBG30383.1"/>
    </source>
</evidence>
<feature type="region of interest" description="Disordered" evidence="6">
    <location>
        <begin position="1"/>
        <end position="185"/>
    </location>
</feature>
<evidence type="ECO:0000256" key="6">
    <source>
        <dbReference type="SAM" id="MobiDB-lite"/>
    </source>
</evidence>
<evidence type="ECO:0000256" key="5">
    <source>
        <dbReference type="ARBA" id="ARBA00034078"/>
    </source>
</evidence>
<keyword evidence="4" id="KW-0411">Iron-sulfur</keyword>
<evidence type="ECO:0000259" key="7">
    <source>
        <dbReference type="PROSITE" id="PS51296"/>
    </source>
</evidence>
<evidence type="ECO:0000256" key="3">
    <source>
        <dbReference type="ARBA" id="ARBA00023004"/>
    </source>
</evidence>
<dbReference type="AlphaFoldDB" id="A0A2R5GP28"/>
<feature type="compositionally biased region" description="Low complexity" evidence="6">
    <location>
        <begin position="57"/>
        <end position="75"/>
    </location>
</feature>
<evidence type="ECO:0000256" key="1">
    <source>
        <dbReference type="ARBA" id="ARBA00022714"/>
    </source>
</evidence>
<dbReference type="Gene3D" id="2.102.10.10">
    <property type="entry name" value="Rieske [2Fe-2S] iron-sulphur domain"/>
    <property type="match status" value="1"/>
</dbReference>
<keyword evidence="9" id="KW-1185">Reference proteome</keyword>
<dbReference type="SUPFAM" id="SSF50022">
    <property type="entry name" value="ISP domain"/>
    <property type="match status" value="1"/>
</dbReference>
<protein>
    <submittedName>
        <fullName evidence="8">Cytidine monophosphate-N-acetylneuraminic acid hydroxylase</fullName>
    </submittedName>
</protein>
<dbReference type="PROSITE" id="PS51296">
    <property type="entry name" value="RIESKE"/>
    <property type="match status" value="1"/>
</dbReference>
<dbReference type="PANTHER" id="PTHR21496:SF0">
    <property type="entry name" value="RIESKE DOMAIN-CONTAINING PROTEIN"/>
    <property type="match status" value="1"/>
</dbReference>
<dbReference type="InParanoid" id="A0A2R5GP28"/>
<dbReference type="GO" id="GO:0046872">
    <property type="term" value="F:metal ion binding"/>
    <property type="evidence" value="ECO:0007669"/>
    <property type="project" value="UniProtKB-KW"/>
</dbReference>
<dbReference type="InterPro" id="IPR017941">
    <property type="entry name" value="Rieske_2Fe-2S"/>
</dbReference>
<evidence type="ECO:0000256" key="2">
    <source>
        <dbReference type="ARBA" id="ARBA00022723"/>
    </source>
</evidence>
<keyword evidence="2" id="KW-0479">Metal-binding</keyword>
<dbReference type="OrthoDB" id="426882at2759"/>
<evidence type="ECO:0000256" key="4">
    <source>
        <dbReference type="ARBA" id="ARBA00023014"/>
    </source>
</evidence>
<gene>
    <name evidence="8" type="ORF">FCC1311_066022</name>
</gene>
<dbReference type="GO" id="GO:0051537">
    <property type="term" value="F:2 iron, 2 sulfur cluster binding"/>
    <property type="evidence" value="ECO:0007669"/>
    <property type="project" value="UniProtKB-KW"/>
</dbReference>
<organism evidence="8 9">
    <name type="scientific">Hondaea fermentalgiana</name>
    <dbReference type="NCBI Taxonomy" id="2315210"/>
    <lineage>
        <taxon>Eukaryota</taxon>
        <taxon>Sar</taxon>
        <taxon>Stramenopiles</taxon>
        <taxon>Bigyra</taxon>
        <taxon>Labyrinthulomycetes</taxon>
        <taxon>Thraustochytrida</taxon>
        <taxon>Thraustochytriidae</taxon>
        <taxon>Hondaea</taxon>
    </lineage>
</organism>
<dbReference type="Proteomes" id="UP000241890">
    <property type="component" value="Unassembled WGS sequence"/>
</dbReference>
<evidence type="ECO:0000313" key="9">
    <source>
        <dbReference type="Proteomes" id="UP000241890"/>
    </source>
</evidence>
<dbReference type="EMBL" id="BEYU01000075">
    <property type="protein sequence ID" value="GBG30383.1"/>
    <property type="molecule type" value="Genomic_DNA"/>
</dbReference>
<sequence>MAERHGAAKLSRLDTPPLVKEYRARAEQQSEVSLAPLRLDDDDDGEPAGLAPFPAYEEPSPEGAASRAAAGASRVVRPRKPDANKLAVLRGIAQDGGDDAPGHAKNEPARIITQSNGVRSSSGARSTFGPSATQGATFGASGAKAAATSQRARPGALRIDTSFTPPREADKSESDGYASSPNSLTACSRSTTEFGKAIFEVSALDLNEDQTQHVMYFGSGIQASELVDSSTQPPQYKEQYTVTGQTRKVKLKREGPPLGKKVNVNGHDLALFKYKGKFFAIKNKCCHQGGPLFQGDIEDIGSTPYGPRVGIVGRRGTNPCVACPWHGWRFDLRTGKCLNKEEFSQEIYPCRVVGGEVQVGFDAFDESAFKDDADF</sequence>
<keyword evidence="1" id="KW-0001">2Fe-2S</keyword>
<accession>A0A2R5GP28</accession>
<feature type="compositionally biased region" description="Low complexity" evidence="6">
    <location>
        <begin position="136"/>
        <end position="153"/>
    </location>
</feature>
<dbReference type="Pfam" id="PF00355">
    <property type="entry name" value="Rieske"/>
    <property type="match status" value="1"/>
</dbReference>
<feature type="compositionally biased region" description="Polar residues" evidence="6">
    <location>
        <begin position="112"/>
        <end position="135"/>
    </location>
</feature>